<organism evidence="1 2">
    <name type="scientific">Chitinophaga filiformis</name>
    <name type="common">Myxococcus filiformis</name>
    <name type="synonym">Flexibacter filiformis</name>
    <dbReference type="NCBI Taxonomy" id="104663"/>
    <lineage>
        <taxon>Bacteria</taxon>
        <taxon>Pseudomonadati</taxon>
        <taxon>Bacteroidota</taxon>
        <taxon>Chitinophagia</taxon>
        <taxon>Chitinophagales</taxon>
        <taxon>Chitinophagaceae</taxon>
        <taxon>Chitinophaga</taxon>
    </lineage>
</organism>
<accession>A0ABY4I1F6</accession>
<dbReference type="Proteomes" id="UP000830198">
    <property type="component" value="Chromosome"/>
</dbReference>
<evidence type="ECO:0000313" key="1">
    <source>
        <dbReference type="EMBL" id="UPK69450.1"/>
    </source>
</evidence>
<gene>
    <name evidence="1" type="ORF">MYF79_31290</name>
</gene>
<sequence>MGKDQAARPANFALSNELIIQWNRSMEENRFLDKVLDLHGGVTRWKSFNSVQAHVKIGGVTWSIKGHEGALDDVWFTGQLHEQRASWKGLFGGQLSSDFTPQKVTLLDANDAVVEELADPLVSFKGHQITTPWSRSQLAYFSSYATWNYLTTPFNFLQAGIVVNEMQPWKDKDETWRRLEVLYPDHIATHSQRQVYYFSEEGYLKRHDYWPRVLGGSSATQILEDYKEFSGIKTATKRRIYILDDKDNSYQMEPVLVSIDVLDLKFQ</sequence>
<keyword evidence="2" id="KW-1185">Reference proteome</keyword>
<dbReference type="RefSeq" id="WP_247811740.1">
    <property type="nucleotide sequence ID" value="NZ_CP095855.1"/>
</dbReference>
<proteinExistence type="predicted"/>
<dbReference type="EMBL" id="CP095855">
    <property type="protein sequence ID" value="UPK69450.1"/>
    <property type="molecule type" value="Genomic_DNA"/>
</dbReference>
<protein>
    <submittedName>
        <fullName evidence="1">Uncharacterized protein</fullName>
    </submittedName>
</protein>
<name>A0ABY4I1F6_CHIFI</name>
<evidence type="ECO:0000313" key="2">
    <source>
        <dbReference type="Proteomes" id="UP000830198"/>
    </source>
</evidence>
<reference evidence="1 2" key="1">
    <citation type="submission" date="2022-04" db="EMBL/GenBank/DDBJ databases">
        <title>The arsenic-methylating capacity of Chitinophaga filiformis YT5 during chitin decomposition.</title>
        <authorList>
            <person name="Chen G."/>
            <person name="Liang Y."/>
        </authorList>
    </citation>
    <scope>NUCLEOTIDE SEQUENCE [LARGE SCALE GENOMIC DNA]</scope>
    <source>
        <strain evidence="1 2">YT5</strain>
    </source>
</reference>